<name>A0AAV2HHU7_LYMST</name>
<evidence type="ECO:0000313" key="2">
    <source>
        <dbReference type="EMBL" id="CAL1531606.1"/>
    </source>
</evidence>
<accession>A0AAV2HHU7</accession>
<dbReference type="EMBL" id="CAXITT010000094">
    <property type="protein sequence ID" value="CAL1531606.1"/>
    <property type="molecule type" value="Genomic_DNA"/>
</dbReference>
<evidence type="ECO:0000256" key="1">
    <source>
        <dbReference type="SAM" id="MobiDB-lite"/>
    </source>
</evidence>
<reference evidence="2 3" key="1">
    <citation type="submission" date="2024-04" db="EMBL/GenBank/DDBJ databases">
        <authorList>
            <consortium name="Genoscope - CEA"/>
            <person name="William W."/>
        </authorList>
    </citation>
    <scope>NUCLEOTIDE SEQUENCE [LARGE SCALE GENOMIC DNA]</scope>
</reference>
<feature type="non-terminal residue" evidence="2">
    <location>
        <position position="1"/>
    </location>
</feature>
<evidence type="ECO:0000313" key="3">
    <source>
        <dbReference type="Proteomes" id="UP001497497"/>
    </source>
</evidence>
<protein>
    <submittedName>
        <fullName evidence="2">Uncharacterized protein</fullName>
    </submittedName>
</protein>
<feature type="compositionally biased region" description="Basic and acidic residues" evidence="1">
    <location>
        <begin position="160"/>
        <end position="180"/>
    </location>
</feature>
<organism evidence="2 3">
    <name type="scientific">Lymnaea stagnalis</name>
    <name type="common">Great pond snail</name>
    <name type="synonym">Helix stagnalis</name>
    <dbReference type="NCBI Taxonomy" id="6523"/>
    <lineage>
        <taxon>Eukaryota</taxon>
        <taxon>Metazoa</taxon>
        <taxon>Spiralia</taxon>
        <taxon>Lophotrochozoa</taxon>
        <taxon>Mollusca</taxon>
        <taxon>Gastropoda</taxon>
        <taxon>Heterobranchia</taxon>
        <taxon>Euthyneura</taxon>
        <taxon>Panpulmonata</taxon>
        <taxon>Hygrophila</taxon>
        <taxon>Lymnaeoidea</taxon>
        <taxon>Lymnaeidae</taxon>
        <taxon>Lymnaea</taxon>
    </lineage>
</organism>
<feature type="compositionally biased region" description="Basic and acidic residues" evidence="1">
    <location>
        <begin position="25"/>
        <end position="36"/>
    </location>
</feature>
<feature type="region of interest" description="Disordered" evidence="1">
    <location>
        <begin position="1"/>
        <end position="218"/>
    </location>
</feature>
<sequence length="218" mass="24913">EDQEGSPSVSRKRSKDRRKRIPPTSRERIEEDKEGRLSISRKRSTDVRERGPAFSRKRSTDLRRSYEEERSPKRGGKKMSSSTVDIEDYSPNESPVSSERNLSRKKSKSKDKTPTSKGISEEDLFGEAGRHRRERRKRDDDDMTEGAGQTSDAKFRRDKTRTSPEQRLSKLGLEKREKRGSLGSSIAASTSREGRFPSIFSDISAKTRARYSDVTLPN</sequence>
<comment type="caution">
    <text evidence="2">The sequence shown here is derived from an EMBL/GenBank/DDBJ whole genome shotgun (WGS) entry which is preliminary data.</text>
</comment>
<dbReference type="AlphaFoldDB" id="A0AAV2HHU7"/>
<keyword evidence="3" id="KW-1185">Reference proteome</keyword>
<feature type="compositionally biased region" description="Polar residues" evidence="1">
    <location>
        <begin position="182"/>
        <end position="191"/>
    </location>
</feature>
<proteinExistence type="predicted"/>
<dbReference type="Proteomes" id="UP001497497">
    <property type="component" value="Unassembled WGS sequence"/>
</dbReference>
<feature type="non-terminal residue" evidence="2">
    <location>
        <position position="218"/>
    </location>
</feature>
<feature type="compositionally biased region" description="Basic and acidic residues" evidence="1">
    <location>
        <begin position="58"/>
        <end position="72"/>
    </location>
</feature>
<gene>
    <name evidence="2" type="ORF">GSLYS_00005701001</name>
</gene>
<feature type="compositionally biased region" description="Basic residues" evidence="1">
    <location>
        <begin position="10"/>
        <end position="21"/>
    </location>
</feature>